<evidence type="ECO:0000256" key="2">
    <source>
        <dbReference type="ARBA" id="ARBA00023157"/>
    </source>
</evidence>
<evidence type="ECO:0000313" key="7">
    <source>
        <dbReference type="Proteomes" id="UP001431783"/>
    </source>
</evidence>
<keyword evidence="2" id="KW-1015">Disulfide bond</keyword>
<feature type="domain" description="Spaetzle" evidence="5">
    <location>
        <begin position="110"/>
        <end position="198"/>
    </location>
</feature>
<dbReference type="GO" id="GO:0005121">
    <property type="term" value="F:Toll binding"/>
    <property type="evidence" value="ECO:0007669"/>
    <property type="project" value="TreeGrafter"/>
</dbReference>
<dbReference type="PANTHER" id="PTHR23199:SF12">
    <property type="entry name" value="NEUROTROPHIN 1-RELATED"/>
    <property type="match status" value="1"/>
</dbReference>
<feature type="chain" id="PRO_5043957288" description="Spaetzle domain-containing protein" evidence="4">
    <location>
        <begin position="27"/>
        <end position="400"/>
    </location>
</feature>
<dbReference type="GO" id="GO:0005615">
    <property type="term" value="C:extracellular space"/>
    <property type="evidence" value="ECO:0007669"/>
    <property type="project" value="UniProtKB-ARBA"/>
</dbReference>
<dbReference type="InterPro" id="IPR029034">
    <property type="entry name" value="Cystine-knot_cytokine"/>
</dbReference>
<reference evidence="6 7" key="1">
    <citation type="submission" date="2023-03" db="EMBL/GenBank/DDBJ databases">
        <title>Genome insight into feeding habits of ladybird beetles.</title>
        <authorList>
            <person name="Li H.-S."/>
            <person name="Huang Y.-H."/>
            <person name="Pang H."/>
        </authorList>
    </citation>
    <scope>NUCLEOTIDE SEQUENCE [LARGE SCALE GENOMIC DNA]</scope>
    <source>
        <strain evidence="6">SYSU_2023b</strain>
        <tissue evidence="6">Whole body</tissue>
    </source>
</reference>
<comment type="caution">
    <text evidence="6">The sequence shown here is derived from an EMBL/GenBank/DDBJ whole genome shotgun (WGS) entry which is preliminary data.</text>
</comment>
<feature type="domain" description="Spaetzle" evidence="5">
    <location>
        <begin position="301"/>
        <end position="390"/>
    </location>
</feature>
<dbReference type="Pfam" id="PF16077">
    <property type="entry name" value="Spaetzle"/>
    <property type="match status" value="2"/>
</dbReference>
<dbReference type="Proteomes" id="UP001431783">
    <property type="component" value="Unassembled WGS sequence"/>
</dbReference>
<dbReference type="PANTHER" id="PTHR23199">
    <property type="entry name" value="NEUROTROPHIN 1-RELATED"/>
    <property type="match status" value="1"/>
</dbReference>
<keyword evidence="1 4" id="KW-0732">Signal</keyword>
<dbReference type="Gene3D" id="2.10.90.10">
    <property type="entry name" value="Cystine-knot cytokines"/>
    <property type="match status" value="2"/>
</dbReference>
<evidence type="ECO:0000256" key="4">
    <source>
        <dbReference type="SAM" id="SignalP"/>
    </source>
</evidence>
<keyword evidence="3" id="KW-0325">Glycoprotein</keyword>
<dbReference type="InterPro" id="IPR032104">
    <property type="entry name" value="Spaetzle"/>
</dbReference>
<evidence type="ECO:0000256" key="1">
    <source>
        <dbReference type="ARBA" id="ARBA00022729"/>
    </source>
</evidence>
<dbReference type="EMBL" id="JARQZJ010000032">
    <property type="protein sequence ID" value="KAK9874700.1"/>
    <property type="molecule type" value="Genomic_DNA"/>
</dbReference>
<evidence type="ECO:0000256" key="3">
    <source>
        <dbReference type="ARBA" id="ARBA00023180"/>
    </source>
</evidence>
<evidence type="ECO:0000313" key="6">
    <source>
        <dbReference type="EMBL" id="KAK9874700.1"/>
    </source>
</evidence>
<dbReference type="AlphaFoldDB" id="A0AAW1U3G0"/>
<feature type="signal peptide" evidence="4">
    <location>
        <begin position="1"/>
        <end position="26"/>
    </location>
</feature>
<gene>
    <name evidence="6" type="ORF">WA026_005520</name>
</gene>
<keyword evidence="7" id="KW-1185">Reference proteome</keyword>
<organism evidence="6 7">
    <name type="scientific">Henosepilachna vigintioctopunctata</name>
    <dbReference type="NCBI Taxonomy" id="420089"/>
    <lineage>
        <taxon>Eukaryota</taxon>
        <taxon>Metazoa</taxon>
        <taxon>Ecdysozoa</taxon>
        <taxon>Arthropoda</taxon>
        <taxon>Hexapoda</taxon>
        <taxon>Insecta</taxon>
        <taxon>Pterygota</taxon>
        <taxon>Neoptera</taxon>
        <taxon>Endopterygota</taxon>
        <taxon>Coleoptera</taxon>
        <taxon>Polyphaga</taxon>
        <taxon>Cucujiformia</taxon>
        <taxon>Coccinelloidea</taxon>
        <taxon>Coccinellidae</taxon>
        <taxon>Epilachninae</taxon>
        <taxon>Epilachnini</taxon>
        <taxon>Henosepilachna</taxon>
    </lineage>
</organism>
<name>A0AAW1U3G0_9CUCU</name>
<protein>
    <recommendedName>
        <fullName evidence="5">Spaetzle domain-containing protein</fullName>
    </recommendedName>
</protein>
<proteinExistence type="predicted"/>
<dbReference type="GO" id="GO:0008083">
    <property type="term" value="F:growth factor activity"/>
    <property type="evidence" value="ECO:0007669"/>
    <property type="project" value="TreeGrafter"/>
</dbReference>
<dbReference type="GO" id="GO:0021556">
    <property type="term" value="P:central nervous system formation"/>
    <property type="evidence" value="ECO:0007669"/>
    <property type="project" value="TreeGrafter"/>
</dbReference>
<sequence>MFDSGRITNLFLVVFIQILCTRFLLSEPLTYEQSKPPSTDEREDGDIFVPKITNMTCTDVKNFCEEIDGYPEDYMKTKLRDQIEKYKFMLWEDSLEDENDNILRMDEGEFFCASKSYLKFPKIALNTRNEWKFIYNNDEHKQGIRVVYCLREEAQCIVSPRFQTICRQIFVDRSMLTISHNGTLEIDTFNQPVTCCCSLKYTPYSNVFLILFSKPCTSAYAKKRENAPASVFPDDGKAQSIFVPKITSSSCSELGNFCEDAEGYPDTYVDTKLTEEAEKHKYMFRLHGDAIAARSMEVDDFFCATKTQLKFPKVARNSKNEWKYIFNTHNYKQGILVKYCHREGSACLFSVGLFKTSCKQKYASRIMLTISYNGSLEADSFNQPVTCCCSLKPLIAWNAG</sequence>
<dbReference type="InterPro" id="IPR052444">
    <property type="entry name" value="Spz/Toll_ligand-like"/>
</dbReference>
<accession>A0AAW1U3G0</accession>
<dbReference type="SUPFAM" id="SSF57501">
    <property type="entry name" value="Cystine-knot cytokines"/>
    <property type="match status" value="2"/>
</dbReference>
<evidence type="ECO:0000259" key="5">
    <source>
        <dbReference type="Pfam" id="PF16077"/>
    </source>
</evidence>
<dbReference type="GO" id="GO:0045087">
    <property type="term" value="P:innate immune response"/>
    <property type="evidence" value="ECO:0007669"/>
    <property type="project" value="TreeGrafter"/>
</dbReference>